<comment type="caution">
    <text evidence="1">The sequence shown here is derived from an EMBL/GenBank/DDBJ whole genome shotgun (WGS) entry which is preliminary data.</text>
</comment>
<dbReference type="AlphaFoldDB" id="A0A0F9CTQ2"/>
<gene>
    <name evidence="1" type="ORF">LCGC14_2282220</name>
</gene>
<proteinExistence type="predicted"/>
<name>A0A0F9CTQ2_9ZZZZ</name>
<sequence length="70" mass="8066">MRILEEYDILKENSSTLRNIESGIIVFSSHIARSVIISSEKKSIAIFAMRILWNELSSIQLIKDQNCIKK</sequence>
<reference evidence="1" key="1">
    <citation type="journal article" date="2015" name="Nature">
        <title>Complex archaea that bridge the gap between prokaryotes and eukaryotes.</title>
        <authorList>
            <person name="Spang A."/>
            <person name="Saw J.H."/>
            <person name="Jorgensen S.L."/>
            <person name="Zaremba-Niedzwiedzka K."/>
            <person name="Martijn J."/>
            <person name="Lind A.E."/>
            <person name="van Eijk R."/>
            <person name="Schleper C."/>
            <person name="Guy L."/>
            <person name="Ettema T.J."/>
        </authorList>
    </citation>
    <scope>NUCLEOTIDE SEQUENCE</scope>
</reference>
<evidence type="ECO:0000313" key="1">
    <source>
        <dbReference type="EMBL" id="KKL52763.1"/>
    </source>
</evidence>
<accession>A0A0F9CTQ2</accession>
<dbReference type="EMBL" id="LAZR01031779">
    <property type="protein sequence ID" value="KKL52763.1"/>
    <property type="molecule type" value="Genomic_DNA"/>
</dbReference>
<organism evidence="1">
    <name type="scientific">marine sediment metagenome</name>
    <dbReference type="NCBI Taxonomy" id="412755"/>
    <lineage>
        <taxon>unclassified sequences</taxon>
        <taxon>metagenomes</taxon>
        <taxon>ecological metagenomes</taxon>
    </lineage>
</organism>
<protein>
    <submittedName>
        <fullName evidence="1">Uncharacterized protein</fullName>
    </submittedName>
</protein>